<dbReference type="EnsemblPlants" id="OB01G13820.1">
    <property type="protein sequence ID" value="OB01G13820.1"/>
    <property type="gene ID" value="OB01G13820"/>
</dbReference>
<dbReference type="GO" id="GO:0006952">
    <property type="term" value="P:defense response"/>
    <property type="evidence" value="ECO:0007669"/>
    <property type="project" value="UniProtKB-KW"/>
</dbReference>
<evidence type="ECO:0000313" key="3">
    <source>
        <dbReference type="EnsemblPlants" id="OB01G13820.1"/>
    </source>
</evidence>
<dbReference type="PANTHER" id="PTHR33453:SF27">
    <property type="entry name" value="RRNA N-GLYCOSYLASE"/>
    <property type="match status" value="1"/>
</dbReference>
<feature type="compositionally biased region" description="Basic and acidic residues" evidence="2">
    <location>
        <begin position="234"/>
        <end position="252"/>
    </location>
</feature>
<dbReference type="PANTHER" id="PTHR33453">
    <property type="match status" value="1"/>
</dbReference>
<dbReference type="EC" id="3.2.2.22" evidence="1"/>
<dbReference type="OMA" id="NPRWLGF"/>
<dbReference type="Gramene" id="OB01G13820.1">
    <property type="protein sequence ID" value="OB01G13820.1"/>
    <property type="gene ID" value="OB01G13820"/>
</dbReference>
<dbReference type="Proteomes" id="UP000006038">
    <property type="component" value="Chromosome 1"/>
</dbReference>
<dbReference type="OrthoDB" id="618095at2759"/>
<organism evidence="3">
    <name type="scientific">Oryza brachyantha</name>
    <name type="common">malo sina</name>
    <dbReference type="NCBI Taxonomy" id="4533"/>
    <lineage>
        <taxon>Eukaryota</taxon>
        <taxon>Viridiplantae</taxon>
        <taxon>Streptophyta</taxon>
        <taxon>Embryophyta</taxon>
        <taxon>Tracheophyta</taxon>
        <taxon>Spermatophyta</taxon>
        <taxon>Magnoliopsida</taxon>
        <taxon>Liliopsida</taxon>
        <taxon>Poales</taxon>
        <taxon>Poaceae</taxon>
        <taxon>BOP clade</taxon>
        <taxon>Oryzoideae</taxon>
        <taxon>Oryzeae</taxon>
        <taxon>Oryzinae</taxon>
        <taxon>Oryza</taxon>
    </lineage>
</organism>
<dbReference type="eggNOG" id="ENOG502S89M">
    <property type="taxonomic scope" value="Eukaryota"/>
</dbReference>
<comment type="catalytic activity">
    <reaction evidence="1">
        <text>Endohydrolysis of the N-glycosidic bond at one specific adenosine on the 28S rRNA.</text>
        <dbReference type="EC" id="3.2.2.22"/>
    </reaction>
</comment>
<dbReference type="HOGENOM" id="CLU_090146_0_0_1"/>
<dbReference type="InterPro" id="IPR001574">
    <property type="entry name" value="Ribosome_inactivat_prot"/>
</dbReference>
<dbReference type="InterPro" id="IPR036041">
    <property type="entry name" value="Ribosome-inact_prot_sf"/>
</dbReference>
<dbReference type="Gene3D" id="3.40.420.10">
    <property type="entry name" value="Ricin (A subunit), domain 1"/>
    <property type="match status" value="1"/>
</dbReference>
<dbReference type="SUPFAM" id="SSF56371">
    <property type="entry name" value="Ribosome inactivating proteins (RIP)"/>
    <property type="match status" value="1"/>
</dbReference>
<dbReference type="AlphaFoldDB" id="J3KWM6"/>
<keyword evidence="4" id="KW-1185">Reference proteome</keyword>
<keyword evidence="1" id="KW-0800">Toxin</keyword>
<protein>
    <recommendedName>
        <fullName evidence="1">rRNA N-glycosylase</fullName>
        <ecNumber evidence="1">3.2.2.22</ecNumber>
    </recommendedName>
</protein>
<keyword evidence="1" id="KW-0611">Plant defense</keyword>
<dbReference type="PRINTS" id="PR00396">
    <property type="entry name" value="SHIGARICIN"/>
</dbReference>
<dbReference type="GO" id="GO:0017148">
    <property type="term" value="P:negative regulation of translation"/>
    <property type="evidence" value="ECO:0007669"/>
    <property type="project" value="UniProtKB-KW"/>
</dbReference>
<reference evidence="3" key="1">
    <citation type="journal article" date="2013" name="Nat. Commun.">
        <title>Whole-genome sequencing of Oryza brachyantha reveals mechanisms underlying Oryza genome evolution.</title>
        <authorList>
            <person name="Chen J."/>
            <person name="Huang Q."/>
            <person name="Gao D."/>
            <person name="Wang J."/>
            <person name="Lang Y."/>
            <person name="Liu T."/>
            <person name="Li B."/>
            <person name="Bai Z."/>
            <person name="Luis Goicoechea J."/>
            <person name="Liang C."/>
            <person name="Chen C."/>
            <person name="Zhang W."/>
            <person name="Sun S."/>
            <person name="Liao Y."/>
            <person name="Zhang X."/>
            <person name="Yang L."/>
            <person name="Song C."/>
            <person name="Wang M."/>
            <person name="Shi J."/>
            <person name="Liu G."/>
            <person name="Liu J."/>
            <person name="Zhou H."/>
            <person name="Zhou W."/>
            <person name="Yu Q."/>
            <person name="An N."/>
            <person name="Chen Y."/>
            <person name="Cai Q."/>
            <person name="Wang B."/>
            <person name="Liu B."/>
            <person name="Min J."/>
            <person name="Huang Y."/>
            <person name="Wu H."/>
            <person name="Li Z."/>
            <person name="Zhang Y."/>
            <person name="Yin Y."/>
            <person name="Song W."/>
            <person name="Jiang J."/>
            <person name="Jackson S.A."/>
            <person name="Wing R.A."/>
            <person name="Wang J."/>
            <person name="Chen M."/>
        </authorList>
    </citation>
    <scope>NUCLEOTIDE SEQUENCE [LARGE SCALE GENOMIC DNA]</scope>
    <source>
        <strain evidence="3">cv. IRGC 101232</strain>
    </source>
</reference>
<dbReference type="KEGG" id="obr:102700376"/>
<evidence type="ECO:0000313" key="4">
    <source>
        <dbReference type="Proteomes" id="UP000006038"/>
    </source>
</evidence>
<keyword evidence="1" id="KW-0378">Hydrolase</keyword>
<keyword evidence="1" id="KW-0652">Protein synthesis inhibitor</keyword>
<evidence type="ECO:0000256" key="2">
    <source>
        <dbReference type="SAM" id="MobiDB-lite"/>
    </source>
</evidence>
<evidence type="ECO:0000256" key="1">
    <source>
        <dbReference type="RuleBase" id="RU004915"/>
    </source>
</evidence>
<feature type="region of interest" description="Disordered" evidence="2">
    <location>
        <begin position="223"/>
        <end position="252"/>
    </location>
</feature>
<accession>J3KWM6</accession>
<proteinExistence type="inferred from homology"/>
<dbReference type="GO" id="GO:0030598">
    <property type="term" value="F:rRNA N-glycosylase activity"/>
    <property type="evidence" value="ECO:0007669"/>
    <property type="project" value="UniProtKB-EC"/>
</dbReference>
<dbReference type="GeneID" id="102700376"/>
<dbReference type="InterPro" id="IPR016138">
    <property type="entry name" value="Ribosome_inactivat_prot_sub1"/>
</dbReference>
<dbReference type="InterPro" id="IPR016139">
    <property type="entry name" value="Ribosome_inactivat_prot_sub2"/>
</dbReference>
<comment type="similarity">
    <text evidence="1">Belongs to the ribosome-inactivating protein family.</text>
</comment>
<dbReference type="InterPro" id="IPR017989">
    <property type="entry name" value="Ribosome_inactivat_1/2"/>
</dbReference>
<dbReference type="Gene3D" id="4.10.470.10">
    <property type="entry name" value="Ricin (A Subunit), domain 2"/>
    <property type="match status" value="1"/>
</dbReference>
<name>J3KWM6_ORYBR</name>
<reference evidence="3" key="2">
    <citation type="submission" date="2013-04" db="UniProtKB">
        <authorList>
            <consortium name="EnsemblPlants"/>
        </authorList>
    </citation>
    <scope>IDENTIFICATION</scope>
</reference>
<dbReference type="Pfam" id="PF00161">
    <property type="entry name" value="RIP"/>
    <property type="match status" value="1"/>
</dbReference>
<dbReference type="GO" id="GO:0090729">
    <property type="term" value="F:toxin activity"/>
    <property type="evidence" value="ECO:0007669"/>
    <property type="project" value="UniProtKB-KW"/>
</dbReference>
<sequence>MALNPLFTVTFNVSSSDNYGDFIAGIRNRLGNPRHFSHPFPRTRPVLPPVEPGVPPGRWFHVVLRTQTAALTLATRADNLYLEGFRSSDGTWWELTRGLLGAGATYAGFGGSYPELVRDTDKLVEVELGRQPMTQAVDALAARTPADLANGTAQQVARKSVTAVLLMVNEAVRFLTVAEHVAGFMHPKTANRSDSESWRITGDMKEQVNGWQDLSEALLKMDALLPKPKPKPSKNKEKTTAAEEEAKQEEAARKLAKKAETAAKVLGILLFVEVPGGMTTAKALQLFRGS</sequence>